<evidence type="ECO:0000313" key="4">
    <source>
        <dbReference type="Proteomes" id="UP000192327"/>
    </source>
</evidence>
<evidence type="ECO:0000313" key="2">
    <source>
        <dbReference type="EMBL" id="OQZ91973.1"/>
    </source>
</evidence>
<dbReference type="EMBL" id="LASW01000103">
    <property type="protein sequence ID" value="KKB97828.1"/>
    <property type="molecule type" value="Genomic_DNA"/>
</dbReference>
<proteinExistence type="predicted"/>
<dbReference type="RefSeq" id="WP_046190851.1">
    <property type="nucleotide sequence ID" value="NZ_MVHH01000069.1"/>
</dbReference>
<protein>
    <submittedName>
        <fullName evidence="1">Uncharacterized protein</fullName>
    </submittedName>
</protein>
<dbReference type="EMBL" id="MVHH01000069">
    <property type="protein sequence ID" value="OQZ91973.1"/>
    <property type="molecule type" value="Genomic_DNA"/>
</dbReference>
<organism evidence="1 3">
    <name type="scientific">Mycolicibacter arupensis</name>
    <dbReference type="NCBI Taxonomy" id="342002"/>
    <lineage>
        <taxon>Bacteria</taxon>
        <taxon>Bacillati</taxon>
        <taxon>Actinomycetota</taxon>
        <taxon>Actinomycetes</taxon>
        <taxon>Mycobacteriales</taxon>
        <taxon>Mycobacteriaceae</taxon>
        <taxon>Mycolicibacter</taxon>
    </lineage>
</organism>
<reference evidence="1" key="2">
    <citation type="submission" date="2015-04" db="EMBL/GenBank/DDBJ databases">
        <title>Genome sequence of Mycobacterium arupense strain GUC1.</title>
        <authorList>
            <person name="Greninger A.L."/>
            <person name="Cunningham G."/>
            <person name="Chiu C.Y."/>
            <person name="Miller S."/>
        </authorList>
    </citation>
    <scope>NUCLEOTIDE SEQUENCE</scope>
    <source>
        <strain evidence="1">GUC1</strain>
    </source>
</reference>
<keyword evidence="4" id="KW-1185">Reference proteome</keyword>
<dbReference type="AlphaFoldDB" id="A0A0F5MSP5"/>
<dbReference type="PATRIC" id="fig|342002.3.peg.3917"/>
<dbReference type="STRING" id="342002.BST15_19485"/>
<comment type="caution">
    <text evidence="1">The sequence shown here is derived from an EMBL/GenBank/DDBJ whole genome shotgun (WGS) entry which is preliminary data.</text>
</comment>
<sequence length="98" mass="10953">MDDRRRCAREGCDKLVNPRQDRAITHCQLLCRLVDDQITEAQRVCEYLGSHGDLYAAAVAVADALTEYSNLDYSALHTARDAGLSAHQYRQVKSGQLT</sequence>
<dbReference type="Proteomes" id="UP000034416">
    <property type="component" value="Unassembled WGS sequence"/>
</dbReference>
<evidence type="ECO:0000313" key="1">
    <source>
        <dbReference type="EMBL" id="KKB97828.1"/>
    </source>
</evidence>
<reference evidence="2 4" key="3">
    <citation type="submission" date="2016-12" db="EMBL/GenBank/DDBJ databases">
        <title>The new phylogeny of genus Mycobacterium.</title>
        <authorList>
            <person name="Tortoli E."/>
            <person name="Trovato A."/>
            <person name="Cirillo D.M."/>
        </authorList>
    </citation>
    <scope>NUCLEOTIDE SEQUENCE [LARGE SCALE GENOMIC DNA]</scope>
    <source>
        <strain evidence="2 4">DSM 44942</strain>
    </source>
</reference>
<name>A0A0F5MSP5_9MYCO</name>
<dbReference type="Proteomes" id="UP000192327">
    <property type="component" value="Unassembled WGS sequence"/>
</dbReference>
<reference evidence="3" key="1">
    <citation type="submission" date="2015-04" db="EMBL/GenBank/DDBJ databases">
        <title>Genome sequence of Mycobacterium arupense GUC1.</title>
        <authorList>
            <person name="Greninger A.L."/>
            <person name="Cunningham G."/>
            <person name="Chiu C.Y."/>
            <person name="Miller S."/>
        </authorList>
    </citation>
    <scope>NUCLEOTIDE SEQUENCE [LARGE SCALE GENOMIC DNA]</scope>
    <source>
        <strain evidence="3">GUC1</strain>
    </source>
</reference>
<accession>A0A0F5MSP5</accession>
<gene>
    <name evidence="2" type="ORF">BST15_19485</name>
    <name evidence="1" type="ORF">WR43_17380</name>
</gene>
<evidence type="ECO:0000313" key="3">
    <source>
        <dbReference type="Proteomes" id="UP000034416"/>
    </source>
</evidence>